<comment type="caution">
    <text evidence="2">The sequence shown here is derived from an EMBL/GenBank/DDBJ whole genome shotgun (WGS) entry which is preliminary data.</text>
</comment>
<proteinExistence type="predicted"/>
<feature type="compositionally biased region" description="Low complexity" evidence="1">
    <location>
        <begin position="120"/>
        <end position="134"/>
    </location>
</feature>
<evidence type="ECO:0000313" key="2">
    <source>
        <dbReference type="EMBL" id="MED6278874.1"/>
    </source>
</evidence>
<keyword evidence="3" id="KW-1185">Reference proteome</keyword>
<reference evidence="2 3" key="1">
    <citation type="submission" date="2021-06" db="EMBL/GenBank/DDBJ databases">
        <authorList>
            <person name="Palmer J.M."/>
        </authorList>
    </citation>
    <scope>NUCLEOTIDE SEQUENCE [LARGE SCALE GENOMIC DNA]</scope>
    <source>
        <strain evidence="2 3">CL_MEX2019</strain>
        <tissue evidence="2">Muscle</tissue>
    </source>
</reference>
<accession>A0ABU7DYY9</accession>
<evidence type="ECO:0000313" key="3">
    <source>
        <dbReference type="Proteomes" id="UP001352852"/>
    </source>
</evidence>
<feature type="region of interest" description="Disordered" evidence="1">
    <location>
        <begin position="82"/>
        <end position="165"/>
    </location>
</feature>
<gene>
    <name evidence="2" type="ORF">CHARACLAT_028494</name>
</gene>
<sequence length="165" mass="17639">LPAFSASLSCTSSSCVFYTDTKTCFNITPVEIFERLPHNGKSGAVGCHCAASWEHSGAKGLAQGPRVAIYMEEIQAIDIQRLSRAQEPQDNHRQHCRNTPPEKSRGESLGNHPAAIVQKPQGAAAMSPQAPPAAFYARADPAMDPRPETPGHNTPQAEARPSPGV</sequence>
<feature type="non-terminal residue" evidence="2">
    <location>
        <position position="1"/>
    </location>
</feature>
<evidence type="ECO:0000256" key="1">
    <source>
        <dbReference type="SAM" id="MobiDB-lite"/>
    </source>
</evidence>
<protein>
    <submittedName>
        <fullName evidence="2">Uncharacterized protein</fullName>
    </submittedName>
</protein>
<name>A0ABU7DYY9_9TELE</name>
<dbReference type="Proteomes" id="UP001352852">
    <property type="component" value="Unassembled WGS sequence"/>
</dbReference>
<dbReference type="EMBL" id="JAHUTJ010036597">
    <property type="protein sequence ID" value="MED6278874.1"/>
    <property type="molecule type" value="Genomic_DNA"/>
</dbReference>
<organism evidence="2 3">
    <name type="scientific">Characodon lateralis</name>
    <dbReference type="NCBI Taxonomy" id="208331"/>
    <lineage>
        <taxon>Eukaryota</taxon>
        <taxon>Metazoa</taxon>
        <taxon>Chordata</taxon>
        <taxon>Craniata</taxon>
        <taxon>Vertebrata</taxon>
        <taxon>Euteleostomi</taxon>
        <taxon>Actinopterygii</taxon>
        <taxon>Neopterygii</taxon>
        <taxon>Teleostei</taxon>
        <taxon>Neoteleostei</taxon>
        <taxon>Acanthomorphata</taxon>
        <taxon>Ovalentaria</taxon>
        <taxon>Atherinomorphae</taxon>
        <taxon>Cyprinodontiformes</taxon>
        <taxon>Goodeidae</taxon>
        <taxon>Characodon</taxon>
    </lineage>
</organism>